<dbReference type="PANTHER" id="PTHR10131">
    <property type="entry name" value="TNF RECEPTOR ASSOCIATED FACTOR"/>
    <property type="match status" value="1"/>
</dbReference>
<dbReference type="InterPro" id="IPR008974">
    <property type="entry name" value="TRAF-like"/>
</dbReference>
<dbReference type="PROSITE" id="PS50089">
    <property type="entry name" value="ZF_RING_2"/>
    <property type="match status" value="1"/>
</dbReference>
<gene>
    <name evidence="6" type="ORF">HPB48_026358</name>
</gene>
<name>A0A9J6H0X8_HAELO</name>
<evidence type="ECO:0000256" key="4">
    <source>
        <dbReference type="PROSITE-ProRule" id="PRU00175"/>
    </source>
</evidence>
<proteinExistence type="predicted"/>
<evidence type="ECO:0000256" key="2">
    <source>
        <dbReference type="ARBA" id="ARBA00022771"/>
    </source>
</evidence>
<dbReference type="SUPFAM" id="SSF49599">
    <property type="entry name" value="TRAF domain-like"/>
    <property type="match status" value="2"/>
</dbReference>
<dbReference type="OrthoDB" id="6481720at2759"/>
<sequence>MEPPKHINVLISESKQTASAAYLEAVPIPSCSADALATSRATAYALRPCTPLNMAHGRQEFALVGYSEYLERRPLKFVDPIPASRICSACGIIPRITYTLLCGHTFCEPCYGSCVTTSECVCPLDGDVCDRDDVTRKEYPAEQLLRRQVYCWNQANGCGAILSASQIAEHIRHDCQHHLTRCPACSATVLSHGMCAHLKSRCTELVHHAAPGAEPRTDNNEQTHFMAFEKKMEERVRELDTKLGQMSLEIATHSDRLVELCHNNNMLKETLTQQLGNFSAQTHDRLNENKAEMKALVAHERTIEKQVRELGAKLAQLSLETSSTSEKLIEIFHNNNHLKQALTRQVGQGQDCSSAEINAIYGENIESLMTAVTSVLASVSRDQGTHHWVLKGYAALKQMALKDGWSRRMSEKVYLRRYHISWGIHFKKRGDSLYLALSIQLHKGRQDDFLDWPFRNQLKLSIIHPETRQERHICAKPESSEANRSSYWKPTESSNTPIRFL</sequence>
<dbReference type="Pfam" id="PF21355">
    <property type="entry name" value="TRAF-mep_MATH"/>
    <property type="match status" value="1"/>
</dbReference>
<dbReference type="GO" id="GO:0008270">
    <property type="term" value="F:zinc ion binding"/>
    <property type="evidence" value="ECO:0007669"/>
    <property type="project" value="UniProtKB-KW"/>
</dbReference>
<dbReference type="Gene3D" id="2.60.210.10">
    <property type="entry name" value="Apoptosis, Tumor Necrosis Factor Receptor Associated Protein 2, Chain A"/>
    <property type="match status" value="1"/>
</dbReference>
<dbReference type="GO" id="GO:0009898">
    <property type="term" value="C:cytoplasmic side of plasma membrane"/>
    <property type="evidence" value="ECO:0007669"/>
    <property type="project" value="TreeGrafter"/>
</dbReference>
<accession>A0A9J6H0X8</accession>
<dbReference type="VEuPathDB" id="VectorBase:HLOH_043238"/>
<organism evidence="6 7">
    <name type="scientific">Haemaphysalis longicornis</name>
    <name type="common">Bush tick</name>
    <dbReference type="NCBI Taxonomy" id="44386"/>
    <lineage>
        <taxon>Eukaryota</taxon>
        <taxon>Metazoa</taxon>
        <taxon>Ecdysozoa</taxon>
        <taxon>Arthropoda</taxon>
        <taxon>Chelicerata</taxon>
        <taxon>Arachnida</taxon>
        <taxon>Acari</taxon>
        <taxon>Parasitiformes</taxon>
        <taxon>Ixodida</taxon>
        <taxon>Ixodoidea</taxon>
        <taxon>Ixodidae</taxon>
        <taxon>Haemaphysalinae</taxon>
        <taxon>Haemaphysalis</taxon>
    </lineage>
</organism>
<dbReference type="InterPro" id="IPR013083">
    <property type="entry name" value="Znf_RING/FYVE/PHD"/>
</dbReference>
<keyword evidence="2 4" id="KW-0863">Zinc-finger</keyword>
<dbReference type="InterPro" id="IPR001841">
    <property type="entry name" value="Znf_RING"/>
</dbReference>
<protein>
    <recommendedName>
        <fullName evidence="5">RING-type domain-containing protein</fullName>
    </recommendedName>
</protein>
<dbReference type="GO" id="GO:0043122">
    <property type="term" value="P:regulation of canonical NF-kappaB signal transduction"/>
    <property type="evidence" value="ECO:0007669"/>
    <property type="project" value="TreeGrafter"/>
</dbReference>
<dbReference type="SUPFAM" id="SSF57850">
    <property type="entry name" value="RING/U-box"/>
    <property type="match status" value="1"/>
</dbReference>
<dbReference type="EMBL" id="JABSTR010002201">
    <property type="protein sequence ID" value="KAH9384351.1"/>
    <property type="molecule type" value="Genomic_DNA"/>
</dbReference>
<keyword evidence="1" id="KW-0479">Metal-binding</keyword>
<dbReference type="CDD" id="cd16449">
    <property type="entry name" value="RING-HC"/>
    <property type="match status" value="1"/>
</dbReference>
<dbReference type="GO" id="GO:0005164">
    <property type="term" value="F:tumor necrosis factor receptor binding"/>
    <property type="evidence" value="ECO:0007669"/>
    <property type="project" value="TreeGrafter"/>
</dbReference>
<evidence type="ECO:0000313" key="7">
    <source>
        <dbReference type="Proteomes" id="UP000821853"/>
    </source>
</evidence>
<comment type="caution">
    <text evidence="6">The sequence shown here is derived from an EMBL/GenBank/DDBJ whole genome shotgun (WGS) entry which is preliminary data.</text>
</comment>
<evidence type="ECO:0000313" key="6">
    <source>
        <dbReference type="EMBL" id="KAH9384351.1"/>
    </source>
</evidence>
<dbReference type="InterPro" id="IPR017907">
    <property type="entry name" value="Znf_RING_CS"/>
</dbReference>
<dbReference type="PANTHER" id="PTHR10131:SF138">
    <property type="entry name" value="RE66324P"/>
    <property type="match status" value="1"/>
</dbReference>
<dbReference type="InterPro" id="IPR049342">
    <property type="entry name" value="TRAF1-6_MATH_dom"/>
</dbReference>
<dbReference type="OMA" id="CYERCLL"/>
<dbReference type="Gene3D" id="3.30.40.10">
    <property type="entry name" value="Zinc/RING finger domain, C3HC4 (zinc finger)"/>
    <property type="match status" value="2"/>
</dbReference>
<keyword evidence="7" id="KW-1185">Reference proteome</keyword>
<reference evidence="6 7" key="1">
    <citation type="journal article" date="2020" name="Cell">
        <title>Large-Scale Comparative Analyses of Tick Genomes Elucidate Their Genetic Diversity and Vector Capacities.</title>
        <authorList>
            <consortium name="Tick Genome and Microbiome Consortium (TIGMIC)"/>
            <person name="Jia N."/>
            <person name="Wang J."/>
            <person name="Shi W."/>
            <person name="Du L."/>
            <person name="Sun Y."/>
            <person name="Zhan W."/>
            <person name="Jiang J.F."/>
            <person name="Wang Q."/>
            <person name="Zhang B."/>
            <person name="Ji P."/>
            <person name="Bell-Sakyi L."/>
            <person name="Cui X.M."/>
            <person name="Yuan T.T."/>
            <person name="Jiang B.G."/>
            <person name="Yang W.F."/>
            <person name="Lam T.T."/>
            <person name="Chang Q.C."/>
            <person name="Ding S.J."/>
            <person name="Wang X.J."/>
            <person name="Zhu J.G."/>
            <person name="Ruan X.D."/>
            <person name="Zhao L."/>
            <person name="Wei J.T."/>
            <person name="Ye R.Z."/>
            <person name="Que T.C."/>
            <person name="Du C.H."/>
            <person name="Zhou Y.H."/>
            <person name="Cheng J.X."/>
            <person name="Dai P.F."/>
            <person name="Guo W.B."/>
            <person name="Han X.H."/>
            <person name="Huang E.J."/>
            <person name="Li L.F."/>
            <person name="Wei W."/>
            <person name="Gao Y.C."/>
            <person name="Liu J.Z."/>
            <person name="Shao H.Z."/>
            <person name="Wang X."/>
            <person name="Wang C.C."/>
            <person name="Yang T.C."/>
            <person name="Huo Q.B."/>
            <person name="Li W."/>
            <person name="Chen H.Y."/>
            <person name="Chen S.E."/>
            <person name="Zhou L.G."/>
            <person name="Ni X.B."/>
            <person name="Tian J.H."/>
            <person name="Sheng Y."/>
            <person name="Liu T."/>
            <person name="Pan Y.S."/>
            <person name="Xia L.Y."/>
            <person name="Li J."/>
            <person name="Zhao F."/>
            <person name="Cao W.C."/>
        </authorList>
    </citation>
    <scope>NUCLEOTIDE SEQUENCE [LARGE SCALE GENOMIC DNA]</scope>
    <source>
        <strain evidence="6">HaeL-2018</strain>
    </source>
</reference>
<keyword evidence="3" id="KW-0862">Zinc</keyword>
<dbReference type="AlphaFoldDB" id="A0A9J6H0X8"/>
<feature type="domain" description="RING-type" evidence="5">
    <location>
        <begin position="87"/>
        <end position="125"/>
    </location>
</feature>
<evidence type="ECO:0000259" key="5">
    <source>
        <dbReference type="PROSITE" id="PS50089"/>
    </source>
</evidence>
<evidence type="ECO:0000256" key="1">
    <source>
        <dbReference type="ARBA" id="ARBA00022723"/>
    </source>
</evidence>
<dbReference type="Proteomes" id="UP000821853">
    <property type="component" value="Unassembled WGS sequence"/>
</dbReference>
<dbReference type="PROSITE" id="PS00518">
    <property type="entry name" value="ZF_RING_1"/>
    <property type="match status" value="1"/>
</dbReference>
<evidence type="ECO:0000256" key="3">
    <source>
        <dbReference type="ARBA" id="ARBA00022833"/>
    </source>
</evidence>